<dbReference type="Pfam" id="PF04404">
    <property type="entry name" value="ERF"/>
    <property type="match status" value="1"/>
</dbReference>
<dbReference type="AlphaFoldDB" id="A0A2U2BHH0"/>
<organism evidence="1 2">
    <name type="scientific">Alcaligenes faecalis</name>
    <dbReference type="NCBI Taxonomy" id="511"/>
    <lineage>
        <taxon>Bacteria</taxon>
        <taxon>Pseudomonadati</taxon>
        <taxon>Pseudomonadota</taxon>
        <taxon>Betaproteobacteria</taxon>
        <taxon>Burkholderiales</taxon>
        <taxon>Alcaligenaceae</taxon>
        <taxon>Alcaligenes</taxon>
    </lineage>
</organism>
<dbReference type="EMBL" id="QEXO01000004">
    <property type="protein sequence ID" value="PWE13441.1"/>
    <property type="molecule type" value="Genomic_DNA"/>
</dbReference>
<dbReference type="InterPro" id="IPR007499">
    <property type="entry name" value="ERF_bacteria_virus"/>
</dbReference>
<protein>
    <submittedName>
        <fullName evidence="1">Uncharacterized protein</fullName>
    </submittedName>
</protein>
<comment type="caution">
    <text evidence="1">The sequence shown here is derived from an EMBL/GenBank/DDBJ whole genome shotgun (WGS) entry which is preliminary data.</text>
</comment>
<dbReference type="Proteomes" id="UP000245216">
    <property type="component" value="Unassembled WGS sequence"/>
</dbReference>
<gene>
    <name evidence="1" type="ORF">DF183_16700</name>
</gene>
<reference evidence="1 2" key="1">
    <citation type="submission" date="2018-05" db="EMBL/GenBank/DDBJ databases">
        <title>Genome Sequence of an Efficient Indole-Degrading Bacterium, Alcaligenes sp.YBY.</title>
        <authorList>
            <person name="Yang B."/>
        </authorList>
    </citation>
    <scope>NUCLEOTIDE SEQUENCE [LARGE SCALE GENOMIC DNA]</scope>
    <source>
        <strain evidence="1 2">YBY</strain>
    </source>
</reference>
<reference evidence="1 2" key="2">
    <citation type="submission" date="2018-05" db="EMBL/GenBank/DDBJ databases">
        <authorList>
            <person name="Lanie J.A."/>
            <person name="Ng W.-L."/>
            <person name="Kazmierczak K.M."/>
            <person name="Andrzejewski T.M."/>
            <person name="Davidsen T.M."/>
            <person name="Wayne K.J."/>
            <person name="Tettelin H."/>
            <person name="Glass J.I."/>
            <person name="Rusch D."/>
            <person name="Podicherti R."/>
            <person name="Tsui H.-C.T."/>
            <person name="Winkler M.E."/>
        </authorList>
    </citation>
    <scope>NUCLEOTIDE SEQUENCE [LARGE SCALE GENOMIC DNA]</scope>
    <source>
        <strain evidence="1 2">YBY</strain>
    </source>
</reference>
<sequence length="254" mass="28163">MSTEIIEAPQRDLTAPVDQVPANSPMGMMMAAMKQGATLDQVEQMMNLQQRWEEREAEKAFNDALAAFKSEAVEIIKRKTVDFAGKNGRTHYKHAELSDVVEAVGPALSKHGFAWSWKTHQEKDLIRVTCILKHRQGHTDSVSLEANADQSGSKNNIQAIASTVTYLQRHTLKAITGVSEKGDDDDGQGSANSKISADLRDEWISEVAKAETLERLETIWQEGGNIIYATNNLADYNAFKKAVSDKKKMLTEAQ</sequence>
<evidence type="ECO:0000313" key="2">
    <source>
        <dbReference type="Proteomes" id="UP000245216"/>
    </source>
</evidence>
<name>A0A2U2BHH0_ALCFA</name>
<proteinExistence type="predicted"/>
<evidence type="ECO:0000313" key="1">
    <source>
        <dbReference type="EMBL" id="PWE13441.1"/>
    </source>
</evidence>
<dbReference type="RefSeq" id="WP_109089672.1">
    <property type="nucleotide sequence ID" value="NZ_QEXO01000004.1"/>
</dbReference>
<accession>A0A2U2BHH0</accession>